<comment type="subcellular location">
    <subcellularLocation>
        <location evidence="1">Cytoplasm</location>
        <location evidence="1">Cytoskeleton</location>
    </subcellularLocation>
</comment>
<dbReference type="Gene3D" id="1.20.5.1700">
    <property type="match status" value="1"/>
</dbReference>
<feature type="compositionally biased region" description="Polar residues" evidence="7">
    <location>
        <begin position="11"/>
        <end position="59"/>
    </location>
</feature>
<keyword evidence="10" id="KW-1185">Reference proteome</keyword>
<proteinExistence type="inferred from homology"/>
<feature type="domain" description="Transforming acidic coiled-coil-containing protein C-terminal" evidence="8">
    <location>
        <begin position="566"/>
        <end position="621"/>
    </location>
</feature>
<feature type="compositionally biased region" description="Basic and acidic residues" evidence="7">
    <location>
        <begin position="61"/>
        <end position="75"/>
    </location>
</feature>
<protein>
    <recommendedName>
        <fullName evidence="8">Transforming acidic coiled-coil-containing protein C-terminal domain-containing protein</fullName>
    </recommendedName>
</protein>
<sequence length="625" mass="68238">MGDGSAVAETMGSTGYEGQSVSSSTTPVNENPSAAFSQDQLRSFKLSNITNRRGSQSPEKTIIRPEDTLHNDKEQPSSNGIMEDSLADVSPHLQPSSQPSSSTSDYHTPLQGSAHPKASDPPPSGAVDYHTPILTSAKMEDSLDVDYMIQQQNGMSGDALSQAIATTDGNHGHEARQKKTLDNVLNASEVFNDPGAMDFLESAGSKSGVLESELARQSLFQKFDPFLGKTTLPIIGNIPDDQKKPDIAVAHSAAPSGATTFRQPYPTQSHTATTGMIAALQQKQNALKKQQQQLQQQQAASTDRLAQPTSDPFGQHPTQPTPQPPSSWPDLVTRRDMNNAAATPFATMKLHSSPHPHMLPHATPARFSSPHPHNPTVAPAFDRRASPVNGGGDYYRSPSSEALHTEFDLAEIPNDQAQTGPPGSLVNFGLSAEETARRPVTLRTKFPGSSTATKSLNRRSVPAGFLDGREGIAASMTLEPQEEYTGLSDLPPVWENVMSTYEGLVRVLVGKLHQYKEEASLARQKEAKAIKEREEMHKVFVGLHERFENSKNVITNYQKNQAIMQQAFDELNADFQPMQQENKRMQAAMRLNEMRMRQLEADLAKKSDENAELTKIVDDLISKDS</sequence>
<keyword evidence="4 6" id="KW-0175">Coiled coil</keyword>
<dbReference type="GO" id="GO:0005856">
    <property type="term" value="C:cytoskeleton"/>
    <property type="evidence" value="ECO:0007669"/>
    <property type="project" value="UniProtKB-SubCell"/>
</dbReference>
<name>A0A1D1VP02_RAMVA</name>
<evidence type="ECO:0000256" key="7">
    <source>
        <dbReference type="SAM" id="MobiDB-lite"/>
    </source>
</evidence>
<evidence type="ECO:0000313" key="10">
    <source>
        <dbReference type="Proteomes" id="UP000186922"/>
    </source>
</evidence>
<feature type="region of interest" description="Disordered" evidence="7">
    <location>
        <begin position="288"/>
        <end position="331"/>
    </location>
</feature>
<evidence type="ECO:0000256" key="6">
    <source>
        <dbReference type="SAM" id="Coils"/>
    </source>
</evidence>
<evidence type="ECO:0000256" key="4">
    <source>
        <dbReference type="ARBA" id="ARBA00023054"/>
    </source>
</evidence>
<dbReference type="AlphaFoldDB" id="A0A1D1VP02"/>
<dbReference type="InterPro" id="IPR057663">
    <property type="entry name" value="TACC3_Aurora-A_bind"/>
</dbReference>
<comment type="caution">
    <text evidence="9">The sequence shown here is derived from an EMBL/GenBank/DDBJ whole genome shotgun (WGS) entry which is preliminary data.</text>
</comment>
<dbReference type="Pfam" id="PF05010">
    <property type="entry name" value="TACC_C"/>
    <property type="match status" value="1"/>
</dbReference>
<evidence type="ECO:0000256" key="1">
    <source>
        <dbReference type="ARBA" id="ARBA00004245"/>
    </source>
</evidence>
<reference evidence="9 10" key="1">
    <citation type="journal article" date="2016" name="Nat. Commun.">
        <title>Extremotolerant tardigrade genome and improved radiotolerance of human cultured cells by tardigrade-unique protein.</title>
        <authorList>
            <person name="Hashimoto T."/>
            <person name="Horikawa D.D."/>
            <person name="Saito Y."/>
            <person name="Kuwahara H."/>
            <person name="Kozuka-Hata H."/>
            <person name="Shin-I T."/>
            <person name="Minakuchi Y."/>
            <person name="Ohishi K."/>
            <person name="Motoyama A."/>
            <person name="Aizu T."/>
            <person name="Enomoto A."/>
            <person name="Kondo K."/>
            <person name="Tanaka S."/>
            <person name="Hara Y."/>
            <person name="Koshikawa S."/>
            <person name="Sagara H."/>
            <person name="Miura T."/>
            <person name="Yokobori S."/>
            <person name="Miyagawa K."/>
            <person name="Suzuki Y."/>
            <person name="Kubo T."/>
            <person name="Oyama M."/>
            <person name="Kohara Y."/>
            <person name="Fujiyama A."/>
            <person name="Arakawa K."/>
            <person name="Katayama T."/>
            <person name="Toyoda A."/>
            <person name="Kunieda T."/>
        </authorList>
    </citation>
    <scope>NUCLEOTIDE SEQUENCE [LARGE SCALE GENOMIC DNA]</scope>
    <source>
        <strain evidence="9 10">YOKOZUNA-1</strain>
    </source>
</reference>
<feature type="compositionally biased region" description="Low complexity" evidence="7">
    <location>
        <begin position="90"/>
        <end position="104"/>
    </location>
</feature>
<keyword evidence="5" id="KW-0206">Cytoskeleton</keyword>
<dbReference type="InterPro" id="IPR007707">
    <property type="entry name" value="TACC_C"/>
</dbReference>
<feature type="region of interest" description="Disordered" evidence="7">
    <location>
        <begin position="1"/>
        <end position="130"/>
    </location>
</feature>
<evidence type="ECO:0000256" key="3">
    <source>
        <dbReference type="ARBA" id="ARBA00022490"/>
    </source>
</evidence>
<keyword evidence="3" id="KW-0963">Cytoplasm</keyword>
<evidence type="ECO:0000313" key="9">
    <source>
        <dbReference type="EMBL" id="GAV03307.1"/>
    </source>
</evidence>
<dbReference type="Proteomes" id="UP000186922">
    <property type="component" value="Unassembled WGS sequence"/>
</dbReference>
<dbReference type="Pfam" id="PF25777">
    <property type="entry name" value="Aurora-A_bind_TACC3"/>
    <property type="match status" value="1"/>
</dbReference>
<gene>
    <name evidence="9" type="primary">RvY_13751-1</name>
    <name evidence="9" type="synonym">RvY_13751.1</name>
    <name evidence="9" type="ORF">RvY_13751</name>
</gene>
<comment type="similarity">
    <text evidence="2">Belongs to the TACC family.</text>
</comment>
<evidence type="ECO:0000256" key="5">
    <source>
        <dbReference type="ARBA" id="ARBA00023212"/>
    </source>
</evidence>
<evidence type="ECO:0000256" key="2">
    <source>
        <dbReference type="ARBA" id="ARBA00009423"/>
    </source>
</evidence>
<accession>A0A1D1VP02</accession>
<evidence type="ECO:0000259" key="8">
    <source>
        <dbReference type="Pfam" id="PF05010"/>
    </source>
</evidence>
<feature type="coiled-coil region" evidence="6">
    <location>
        <begin position="582"/>
        <end position="616"/>
    </location>
</feature>
<dbReference type="EMBL" id="BDGG01000009">
    <property type="protein sequence ID" value="GAV03307.1"/>
    <property type="molecule type" value="Genomic_DNA"/>
</dbReference>
<dbReference type="OrthoDB" id="10255048at2759"/>
<organism evidence="9 10">
    <name type="scientific">Ramazzottius varieornatus</name>
    <name type="common">Water bear</name>
    <name type="synonym">Tardigrade</name>
    <dbReference type="NCBI Taxonomy" id="947166"/>
    <lineage>
        <taxon>Eukaryota</taxon>
        <taxon>Metazoa</taxon>
        <taxon>Ecdysozoa</taxon>
        <taxon>Tardigrada</taxon>
        <taxon>Eutardigrada</taxon>
        <taxon>Parachela</taxon>
        <taxon>Hypsibioidea</taxon>
        <taxon>Ramazzottiidae</taxon>
        <taxon>Ramazzottius</taxon>
    </lineage>
</organism>
<feature type="compositionally biased region" description="Low complexity" evidence="7">
    <location>
        <begin position="288"/>
        <end position="300"/>
    </location>
</feature>
<dbReference type="STRING" id="947166.A0A1D1VP02"/>